<dbReference type="AlphaFoldDB" id="A0A9N7UWR4"/>
<evidence type="ECO:0000313" key="1">
    <source>
        <dbReference type="EMBL" id="CAB1438387.1"/>
    </source>
</evidence>
<name>A0A9N7UWR4_PLEPL</name>
<organism evidence="1 2">
    <name type="scientific">Pleuronectes platessa</name>
    <name type="common">European plaice</name>
    <dbReference type="NCBI Taxonomy" id="8262"/>
    <lineage>
        <taxon>Eukaryota</taxon>
        <taxon>Metazoa</taxon>
        <taxon>Chordata</taxon>
        <taxon>Craniata</taxon>
        <taxon>Vertebrata</taxon>
        <taxon>Euteleostomi</taxon>
        <taxon>Actinopterygii</taxon>
        <taxon>Neopterygii</taxon>
        <taxon>Teleostei</taxon>
        <taxon>Neoteleostei</taxon>
        <taxon>Acanthomorphata</taxon>
        <taxon>Carangaria</taxon>
        <taxon>Pleuronectiformes</taxon>
        <taxon>Pleuronectoidei</taxon>
        <taxon>Pleuronectidae</taxon>
        <taxon>Pleuronectes</taxon>
    </lineage>
</organism>
<keyword evidence="2" id="KW-1185">Reference proteome</keyword>
<gene>
    <name evidence="1" type="ORF">PLEPLA_LOCUS26324</name>
</gene>
<evidence type="ECO:0000313" key="2">
    <source>
        <dbReference type="Proteomes" id="UP001153269"/>
    </source>
</evidence>
<dbReference type="Proteomes" id="UP001153269">
    <property type="component" value="Unassembled WGS sequence"/>
</dbReference>
<comment type="caution">
    <text evidence="1">The sequence shown here is derived from an EMBL/GenBank/DDBJ whole genome shotgun (WGS) entry which is preliminary data.</text>
</comment>
<proteinExistence type="predicted"/>
<sequence>MGRDMKCRRCHRGPDILLFYVTCQRRWTCVKRGRENLRWLLVDGPCCFILPRIFVAVCCLCLDCDCHHPYL</sequence>
<dbReference type="EMBL" id="CADEAL010002149">
    <property type="protein sequence ID" value="CAB1438387.1"/>
    <property type="molecule type" value="Genomic_DNA"/>
</dbReference>
<reference evidence="1" key="1">
    <citation type="submission" date="2020-03" db="EMBL/GenBank/DDBJ databases">
        <authorList>
            <person name="Weist P."/>
        </authorList>
    </citation>
    <scope>NUCLEOTIDE SEQUENCE</scope>
</reference>
<accession>A0A9N7UWR4</accession>
<protein>
    <submittedName>
        <fullName evidence="1">Uncharacterized protein</fullName>
    </submittedName>
</protein>